<keyword evidence="2" id="KW-0663">Pyridoxal phosphate</keyword>
<evidence type="ECO:0000313" key="5">
    <source>
        <dbReference type="Proteomes" id="UP000178826"/>
    </source>
</evidence>
<protein>
    <recommendedName>
        <fullName evidence="3">Tryptophan synthase beta chain-like PALP domain-containing protein</fullName>
    </recommendedName>
</protein>
<dbReference type="EMBL" id="MHOZ01000017">
    <property type="protein sequence ID" value="OGZ73799.1"/>
    <property type="molecule type" value="Genomic_DNA"/>
</dbReference>
<gene>
    <name evidence="4" type="ORF">A2998_02050</name>
</gene>
<dbReference type="InterPro" id="IPR001926">
    <property type="entry name" value="TrpB-like_PALP"/>
</dbReference>
<name>A0A1G2IG93_9BACT</name>
<evidence type="ECO:0000313" key="4">
    <source>
        <dbReference type="EMBL" id="OGZ73799.1"/>
    </source>
</evidence>
<accession>A0A1G2IG93</accession>
<dbReference type="Proteomes" id="UP000178826">
    <property type="component" value="Unassembled WGS sequence"/>
</dbReference>
<comment type="cofactor">
    <cofactor evidence="1">
        <name>pyridoxal 5'-phosphate</name>
        <dbReference type="ChEBI" id="CHEBI:597326"/>
    </cofactor>
</comment>
<feature type="domain" description="Tryptophan synthase beta chain-like PALP" evidence="3">
    <location>
        <begin position="37"/>
        <end position="339"/>
    </location>
</feature>
<dbReference type="InterPro" id="IPR036052">
    <property type="entry name" value="TrpB-like_PALP_sf"/>
</dbReference>
<organism evidence="4 5">
    <name type="scientific">Candidatus Staskawiczbacteria bacterium RIFCSPLOWO2_01_FULL_37_25b</name>
    <dbReference type="NCBI Taxonomy" id="1802213"/>
    <lineage>
        <taxon>Bacteria</taxon>
        <taxon>Candidatus Staskawicziibacteriota</taxon>
    </lineage>
</organism>
<dbReference type="AlphaFoldDB" id="A0A1G2IG93"/>
<reference evidence="4 5" key="1">
    <citation type="journal article" date="2016" name="Nat. Commun.">
        <title>Thousands of microbial genomes shed light on interconnected biogeochemical processes in an aquifer system.</title>
        <authorList>
            <person name="Anantharaman K."/>
            <person name="Brown C.T."/>
            <person name="Hug L.A."/>
            <person name="Sharon I."/>
            <person name="Castelle C.J."/>
            <person name="Probst A.J."/>
            <person name="Thomas B.C."/>
            <person name="Singh A."/>
            <person name="Wilkins M.J."/>
            <person name="Karaoz U."/>
            <person name="Brodie E.L."/>
            <person name="Williams K.H."/>
            <person name="Hubbard S.S."/>
            <person name="Banfield J.F."/>
        </authorList>
    </citation>
    <scope>NUCLEOTIDE SEQUENCE [LARGE SCALE GENOMIC DNA]</scope>
</reference>
<evidence type="ECO:0000259" key="3">
    <source>
        <dbReference type="Pfam" id="PF00291"/>
    </source>
</evidence>
<evidence type="ECO:0000256" key="1">
    <source>
        <dbReference type="ARBA" id="ARBA00001933"/>
    </source>
</evidence>
<proteinExistence type="predicted"/>
<dbReference type="Pfam" id="PF00291">
    <property type="entry name" value="PALP"/>
    <property type="match status" value="1"/>
</dbReference>
<sequence>MVSEKFVSRHKSEKHTQYRHYGLMWQLGGNGEDSHNSKSKVISCPTLAKMAGVDMLYVLNEGFNPSGSMKDYLTAKAVSLGNVQEYKWYTVVSSGNHAVSLALAAQKVGSNVIIFVPASSHKIEFLCSFPNTLVFGVEDSIFEDVYAQYSLFSEFLPDIYNANVSNEFILAGLANVWTAIRGLAHYPTHVLSGVGNGSYLAGFYWGISQTKEKHVPKIVPVGMKGAFPTESAIKKGDHICEYKKFKVLESLIDAAEGSIATGSYSMPQLVYAVAQTNGFPAGELVNDDLAIAYEAILQEKKLTELGAIPEPTGILGLASLLKHKGLFPKNSRPVAVFTGHAIKDIGNVIRITDSKTANEIKLLAEESAKSIEVSVNQPDNSRLHILPKAGGTEMAVEIVKARMEKLT</sequence>
<evidence type="ECO:0000256" key="2">
    <source>
        <dbReference type="ARBA" id="ARBA00022898"/>
    </source>
</evidence>
<dbReference type="SUPFAM" id="SSF53686">
    <property type="entry name" value="Tryptophan synthase beta subunit-like PLP-dependent enzymes"/>
    <property type="match status" value="1"/>
</dbReference>
<comment type="caution">
    <text evidence="4">The sequence shown here is derived from an EMBL/GenBank/DDBJ whole genome shotgun (WGS) entry which is preliminary data.</text>
</comment>
<dbReference type="Gene3D" id="3.40.50.1100">
    <property type="match status" value="2"/>
</dbReference>